<sequence length="277" mass="27220">MAAEGEAPLVVDSVTRFGPDAAGRVCVGASHGGVYAAYLCAKAGLRGAVLHDAGIGKDGAGVAGLHYLDALAVPAAAIDHRSAVIGDGADCFARGVLSRVNAAAEALGLRAGMAVREAAALLLERAPPAAARPPPAREARFRLEGFGAAPVWALDSASLLEEADRGAVAAIGSHGNVLGGRPETAAKVEVFAALFNDAGLGPAGPGATRLPALDARGVAAATVSAASARIGDGRSTAADGVLSRVNAAAARLGLLEGMGAPAALSLLAAARGERHRA</sequence>
<evidence type="ECO:0008006" key="3">
    <source>
        <dbReference type="Google" id="ProtNLM"/>
    </source>
</evidence>
<accession>A0ABP3PYE3</accession>
<organism evidence="1 2">
    <name type="scientific">Craurococcus roseus</name>
    <dbReference type="NCBI Taxonomy" id="77585"/>
    <lineage>
        <taxon>Bacteria</taxon>
        <taxon>Pseudomonadati</taxon>
        <taxon>Pseudomonadota</taxon>
        <taxon>Alphaproteobacteria</taxon>
        <taxon>Acetobacterales</taxon>
        <taxon>Acetobacteraceae</taxon>
        <taxon>Craurococcus</taxon>
    </lineage>
</organism>
<evidence type="ECO:0000313" key="2">
    <source>
        <dbReference type="Proteomes" id="UP001501588"/>
    </source>
</evidence>
<protein>
    <recommendedName>
        <fullName evidence="3">DUF1152 domain-containing protein</fullName>
    </recommendedName>
</protein>
<dbReference type="Proteomes" id="UP001501588">
    <property type="component" value="Unassembled WGS sequence"/>
</dbReference>
<reference evidence="2" key="1">
    <citation type="journal article" date="2019" name="Int. J. Syst. Evol. Microbiol.">
        <title>The Global Catalogue of Microorganisms (GCM) 10K type strain sequencing project: providing services to taxonomists for standard genome sequencing and annotation.</title>
        <authorList>
            <consortium name="The Broad Institute Genomics Platform"/>
            <consortium name="The Broad Institute Genome Sequencing Center for Infectious Disease"/>
            <person name="Wu L."/>
            <person name="Ma J."/>
        </authorList>
    </citation>
    <scope>NUCLEOTIDE SEQUENCE [LARGE SCALE GENOMIC DNA]</scope>
    <source>
        <strain evidence="2">JCM 9933</strain>
    </source>
</reference>
<keyword evidence="2" id="KW-1185">Reference proteome</keyword>
<dbReference type="EMBL" id="BAAAFZ010000011">
    <property type="protein sequence ID" value="GAA0575691.1"/>
    <property type="molecule type" value="Genomic_DNA"/>
</dbReference>
<comment type="caution">
    <text evidence="1">The sequence shown here is derived from an EMBL/GenBank/DDBJ whole genome shotgun (WGS) entry which is preliminary data.</text>
</comment>
<dbReference type="RefSeq" id="WP_343894374.1">
    <property type="nucleotide sequence ID" value="NZ_BAAAFZ010000011.1"/>
</dbReference>
<gene>
    <name evidence="1" type="ORF">GCM10009416_12970</name>
</gene>
<proteinExistence type="predicted"/>
<name>A0ABP3PYE3_9PROT</name>
<evidence type="ECO:0000313" key="1">
    <source>
        <dbReference type="EMBL" id="GAA0575691.1"/>
    </source>
</evidence>